<sequence length="564" mass="59566">MAVLPAEQIRIETFPITPALAVADPSDALCSLIEDRIKLPRTEFCFDWLMTSESMAVAIVARKTMREAAVFVTACGLKLAGMAGPAGLPKLASPPWFGDLDTILDSATAANVAPIPPVTPIAPKRAPPPAAAAKRAISSPAPPDINIAREHARFAARLQPFEGNPDHFEDSDASAPVADVERRSLGALIGRLRPNPPKRTATGKAKLVLTLAAVLTLVLGTVVLLPRSEPATQHTEAPVAEIMSGSVPEATPEPDVEDPATDVTPVPRFADADLIFSPDSAMRHSPVAADLDGLEQPGLDPELGADAVALQDATGLTRPEMALRLSAVPEAGEASGEDIVIADDAGADPEPDPLLEAMRKARPPQRPDDLAERFERYQFGGRTFAELARLRPTQRPDEIEDAAARIAEAQALIAEATELAADQTPRPKLRPDGVIERAVAARVAAKMEGREDLAEVATAASTAAVAPARPQPQPQQPAPQAQPQQTVLTTRGAGPDKIILSDINLLGTFGKSGSQRALVRLSSGRVMNVSVGDRLDGGRVAAIRTGELTYTKGNRNYLLRMPQG</sequence>
<keyword evidence="3" id="KW-1185">Reference proteome</keyword>
<feature type="region of interest" description="Disordered" evidence="1">
    <location>
        <begin position="463"/>
        <end position="487"/>
    </location>
</feature>
<dbReference type="AlphaFoldDB" id="A0A5B8IXE8"/>
<dbReference type="EMBL" id="CP042261">
    <property type="protein sequence ID" value="QDY69258.1"/>
    <property type="molecule type" value="Genomic_DNA"/>
</dbReference>
<reference evidence="2 3" key="1">
    <citation type="submission" date="2019-07" db="EMBL/GenBank/DDBJ databases">
        <title>Litoreibacter alkalisoli sp. nov., isolated from saline-alkaline soil.</title>
        <authorList>
            <person name="Wang S."/>
            <person name="Xu L."/>
            <person name="Xing Y.-T."/>
            <person name="Sun J.-Q."/>
        </authorList>
    </citation>
    <scope>NUCLEOTIDE SEQUENCE [LARGE SCALE GENOMIC DNA]</scope>
    <source>
        <strain evidence="2 3">LN3S51</strain>
    </source>
</reference>
<organism evidence="2 3">
    <name type="scientific">Qingshengfaniella alkalisoli</name>
    <dbReference type="NCBI Taxonomy" id="2599296"/>
    <lineage>
        <taxon>Bacteria</taxon>
        <taxon>Pseudomonadati</taxon>
        <taxon>Pseudomonadota</taxon>
        <taxon>Alphaproteobacteria</taxon>
        <taxon>Rhodobacterales</taxon>
        <taxon>Paracoccaceae</taxon>
        <taxon>Qingshengfaniella</taxon>
    </lineage>
</organism>
<accession>A0A5B8IXE8</accession>
<dbReference type="Proteomes" id="UP000318483">
    <property type="component" value="Chromosome"/>
</dbReference>
<feature type="region of interest" description="Disordered" evidence="1">
    <location>
        <begin position="246"/>
        <end position="265"/>
    </location>
</feature>
<dbReference type="OrthoDB" id="7870459at2"/>
<dbReference type="KEGG" id="lit:FPZ52_06150"/>
<proteinExistence type="predicted"/>
<evidence type="ECO:0000313" key="3">
    <source>
        <dbReference type="Proteomes" id="UP000318483"/>
    </source>
</evidence>
<protein>
    <recommendedName>
        <fullName evidence="4">Type IV pilus biogenesis protein PilP</fullName>
    </recommendedName>
</protein>
<gene>
    <name evidence="2" type="ORF">FPZ52_06150</name>
</gene>
<name>A0A5B8IXE8_9RHOB</name>
<evidence type="ECO:0000256" key="1">
    <source>
        <dbReference type="SAM" id="MobiDB-lite"/>
    </source>
</evidence>
<evidence type="ECO:0000313" key="2">
    <source>
        <dbReference type="EMBL" id="QDY69258.1"/>
    </source>
</evidence>
<evidence type="ECO:0008006" key="4">
    <source>
        <dbReference type="Google" id="ProtNLM"/>
    </source>
</evidence>